<dbReference type="Proteomes" id="UP000011744">
    <property type="component" value="Unassembled WGS sequence"/>
</dbReference>
<evidence type="ECO:0008006" key="3">
    <source>
        <dbReference type="Google" id="ProtNLM"/>
    </source>
</evidence>
<organism evidence="1 2">
    <name type="scientific">Paramagnetospirillum caucaseum</name>
    <dbReference type="NCBI Taxonomy" id="1244869"/>
    <lineage>
        <taxon>Bacteria</taxon>
        <taxon>Pseudomonadati</taxon>
        <taxon>Pseudomonadota</taxon>
        <taxon>Alphaproteobacteria</taxon>
        <taxon>Rhodospirillales</taxon>
        <taxon>Magnetospirillaceae</taxon>
        <taxon>Paramagnetospirillum</taxon>
    </lineage>
</organism>
<reference evidence="1 2" key="1">
    <citation type="journal article" date="2014" name="Genome Announc.">
        <title>Draft Genome Sequence of Magnetospirillum sp. Strain SO-1, a Freshwater Magnetotactic Bacterium Isolated from the Ol'khovka River, Russia.</title>
        <authorList>
            <person name="Grouzdev D.S."/>
            <person name="Dziuba M.V."/>
            <person name="Sukhacheva M.S."/>
            <person name="Mardanov A.V."/>
            <person name="Beletskiy A.V."/>
            <person name="Kuznetsov B.B."/>
            <person name="Skryabin K.G."/>
        </authorList>
    </citation>
    <scope>NUCLEOTIDE SEQUENCE [LARGE SCALE GENOMIC DNA]</scope>
    <source>
        <strain evidence="1 2">SO-1</strain>
    </source>
</reference>
<dbReference type="InterPro" id="IPR025427">
    <property type="entry name" value="DUF4160"/>
</dbReference>
<comment type="caution">
    <text evidence="1">The sequence shown here is derived from an EMBL/GenBank/DDBJ whole genome shotgun (WGS) entry which is preliminary data.</text>
</comment>
<name>M2YFS5_9PROT</name>
<protein>
    <recommendedName>
        <fullName evidence="3">DUF4160 domain-containing protein</fullName>
    </recommendedName>
</protein>
<dbReference type="eggNOG" id="ENOG5031BFD">
    <property type="taxonomic scope" value="Bacteria"/>
</dbReference>
<dbReference type="STRING" id="1244869.H261_00015"/>
<dbReference type="EMBL" id="AONQ01000001">
    <property type="protein sequence ID" value="EME71916.1"/>
    <property type="molecule type" value="Genomic_DNA"/>
</dbReference>
<dbReference type="AlphaFoldDB" id="M2YFS5"/>
<evidence type="ECO:0000313" key="2">
    <source>
        <dbReference type="Proteomes" id="UP000011744"/>
    </source>
</evidence>
<dbReference type="Pfam" id="PF13711">
    <property type="entry name" value="DUF4160"/>
    <property type="match status" value="1"/>
</dbReference>
<accession>M2YFS5</accession>
<gene>
    <name evidence="1" type="ORF">H261_00015</name>
</gene>
<sequence>MGKLTQFGNVILRVYGNDHLPPHFHVLAPDFSALVGISPVAILRGSVPADVFGEISGWADSNRDRLISEWNLCNPRYPVV</sequence>
<keyword evidence="2" id="KW-1185">Reference proteome</keyword>
<proteinExistence type="predicted"/>
<evidence type="ECO:0000313" key="1">
    <source>
        <dbReference type="EMBL" id="EME71916.1"/>
    </source>
</evidence>
<dbReference type="RefSeq" id="WP_008612912.1">
    <property type="nucleotide sequence ID" value="NZ_AONQ01000001.1"/>
</dbReference>